<evidence type="ECO:0000313" key="1">
    <source>
        <dbReference type="EMBL" id="JAH06876.1"/>
    </source>
</evidence>
<reference evidence="1" key="1">
    <citation type="submission" date="2014-11" db="EMBL/GenBank/DDBJ databases">
        <authorList>
            <person name="Amaro Gonzalez C."/>
        </authorList>
    </citation>
    <scope>NUCLEOTIDE SEQUENCE</scope>
</reference>
<accession>A0A0E9PQH3</accession>
<dbReference type="EMBL" id="GBXM01101701">
    <property type="protein sequence ID" value="JAH06876.1"/>
    <property type="molecule type" value="Transcribed_RNA"/>
</dbReference>
<protein>
    <submittedName>
        <fullName evidence="1">Uncharacterized protein</fullName>
    </submittedName>
</protein>
<name>A0A0E9PQH3_ANGAN</name>
<reference evidence="1" key="2">
    <citation type="journal article" date="2015" name="Fish Shellfish Immunol.">
        <title>Early steps in the European eel (Anguilla anguilla)-Vibrio vulnificus interaction in the gills: Role of the RtxA13 toxin.</title>
        <authorList>
            <person name="Callol A."/>
            <person name="Pajuelo D."/>
            <person name="Ebbesson L."/>
            <person name="Teles M."/>
            <person name="MacKenzie S."/>
            <person name="Amaro C."/>
        </authorList>
    </citation>
    <scope>NUCLEOTIDE SEQUENCE</scope>
</reference>
<organism evidence="1">
    <name type="scientific">Anguilla anguilla</name>
    <name type="common">European freshwater eel</name>
    <name type="synonym">Muraena anguilla</name>
    <dbReference type="NCBI Taxonomy" id="7936"/>
    <lineage>
        <taxon>Eukaryota</taxon>
        <taxon>Metazoa</taxon>
        <taxon>Chordata</taxon>
        <taxon>Craniata</taxon>
        <taxon>Vertebrata</taxon>
        <taxon>Euteleostomi</taxon>
        <taxon>Actinopterygii</taxon>
        <taxon>Neopterygii</taxon>
        <taxon>Teleostei</taxon>
        <taxon>Anguilliformes</taxon>
        <taxon>Anguillidae</taxon>
        <taxon>Anguilla</taxon>
    </lineage>
</organism>
<proteinExistence type="predicted"/>
<sequence length="15" mass="1787">MHYILTNDLDILRGI</sequence>